<protein>
    <submittedName>
        <fullName evidence="2">Enoyl-CoA hydratase/isomerase</fullName>
    </submittedName>
</protein>
<evidence type="ECO:0000256" key="1">
    <source>
        <dbReference type="ARBA" id="ARBA00005254"/>
    </source>
</evidence>
<dbReference type="Gene3D" id="1.10.12.10">
    <property type="entry name" value="Lyase 2-enoyl-coa Hydratase, Chain A, domain 2"/>
    <property type="match status" value="1"/>
</dbReference>
<organism evidence="2 3">
    <name type="scientific">marine gamma proteobacterium HTCC2143</name>
    <dbReference type="NCBI Taxonomy" id="247633"/>
    <lineage>
        <taxon>Bacteria</taxon>
        <taxon>Pseudomonadati</taxon>
        <taxon>Pseudomonadota</taxon>
        <taxon>Gammaproteobacteria</taxon>
        <taxon>Cellvibrionales</taxon>
        <taxon>Spongiibacteraceae</taxon>
        <taxon>BD1-7 clade</taxon>
    </lineage>
</organism>
<dbReference type="PANTHER" id="PTHR42964">
    <property type="entry name" value="ENOYL-COA HYDRATASE"/>
    <property type="match status" value="1"/>
</dbReference>
<proteinExistence type="inferred from homology"/>
<accession>A0YA72</accession>
<comment type="similarity">
    <text evidence="1">Belongs to the enoyl-CoA hydratase/isomerase family.</text>
</comment>
<keyword evidence="3" id="KW-1185">Reference proteome</keyword>
<dbReference type="Pfam" id="PF00378">
    <property type="entry name" value="ECH_1"/>
    <property type="match status" value="1"/>
</dbReference>
<name>A0YA72_9GAMM</name>
<dbReference type="InterPro" id="IPR001753">
    <property type="entry name" value="Enoyl-CoA_hydra/iso"/>
</dbReference>
<dbReference type="InterPro" id="IPR051683">
    <property type="entry name" value="Enoyl-CoA_Hydratase/Isomerase"/>
</dbReference>
<gene>
    <name evidence="2" type="ORF">GP2143_17261</name>
</gene>
<reference evidence="2 3" key="1">
    <citation type="journal article" date="2010" name="J. Bacteriol.">
        <title>Genome sequence of the oligotrophic marine Gammaproteobacterium HTCC2143, isolated from the Oregon Coast.</title>
        <authorList>
            <person name="Oh H.M."/>
            <person name="Kang I."/>
            <person name="Ferriera S."/>
            <person name="Giovannoni S.J."/>
            <person name="Cho J.C."/>
        </authorList>
    </citation>
    <scope>NUCLEOTIDE SEQUENCE [LARGE SCALE GENOMIC DNA]</scope>
    <source>
        <strain evidence="2 3">HTCC2143</strain>
    </source>
</reference>
<dbReference type="STRING" id="247633.GP2143_17261"/>
<comment type="caution">
    <text evidence="2">The sequence shown here is derived from an EMBL/GenBank/DDBJ whole genome shotgun (WGS) entry which is preliminary data.</text>
</comment>
<dbReference type="eggNOG" id="COG1024">
    <property type="taxonomic scope" value="Bacteria"/>
</dbReference>
<dbReference type="PANTHER" id="PTHR42964:SF1">
    <property type="entry name" value="POLYKETIDE BIOSYNTHESIS ENOYL-COA HYDRATASE PKSH-RELATED"/>
    <property type="match status" value="1"/>
</dbReference>
<dbReference type="EMBL" id="AAVT01000001">
    <property type="protein sequence ID" value="EAW33026.1"/>
    <property type="molecule type" value="Genomic_DNA"/>
</dbReference>
<dbReference type="InterPro" id="IPR029045">
    <property type="entry name" value="ClpP/crotonase-like_dom_sf"/>
</dbReference>
<dbReference type="Gene3D" id="3.90.226.10">
    <property type="entry name" value="2-enoyl-CoA Hydratase, Chain A, domain 1"/>
    <property type="match status" value="1"/>
</dbReference>
<evidence type="ECO:0000313" key="3">
    <source>
        <dbReference type="Proteomes" id="UP000004931"/>
    </source>
</evidence>
<evidence type="ECO:0000313" key="2">
    <source>
        <dbReference type="EMBL" id="EAW33026.1"/>
    </source>
</evidence>
<dbReference type="CDD" id="cd06558">
    <property type="entry name" value="crotonase-like"/>
    <property type="match status" value="1"/>
</dbReference>
<keyword evidence="2" id="KW-0413">Isomerase</keyword>
<dbReference type="Proteomes" id="UP000004931">
    <property type="component" value="Unassembled WGS sequence"/>
</dbReference>
<dbReference type="SUPFAM" id="SSF52096">
    <property type="entry name" value="ClpP/crotonase"/>
    <property type="match status" value="1"/>
</dbReference>
<dbReference type="InterPro" id="IPR014748">
    <property type="entry name" value="Enoyl-CoA_hydra_C"/>
</dbReference>
<dbReference type="AlphaFoldDB" id="A0YA72"/>
<dbReference type="GO" id="GO:0016853">
    <property type="term" value="F:isomerase activity"/>
    <property type="evidence" value="ECO:0007669"/>
    <property type="project" value="UniProtKB-KW"/>
</dbReference>
<sequence>MSETLSLDGLNFTTVELDENDHVLTITLNRPKRKNAMNAEMTTELTYALDWAKQERRIRVVVIAANGDIFCAGGDLRTMSGNPEGAMVSNVPVRPESQDVAHSIRHMHKPVITKIQGSVLAGALLMVCNATHAIAADHAKFSAPEILRGIWPFMVMAGLFRVMPKREGLDFIMRGHAISAEEAARTGLINRTVPADQLDANVDALAKELASLAPNTMKMGLSGYLQQEDQDFDTALDFLRTQIAEVLKSADAKEGISAFLEKREPKWDE</sequence>